<dbReference type="InterPro" id="IPR025746">
    <property type="entry name" value="PilX_N_dom"/>
</dbReference>
<evidence type="ECO:0000313" key="5">
    <source>
        <dbReference type="Proteomes" id="UP001157353"/>
    </source>
</evidence>
<dbReference type="Proteomes" id="UP001157353">
    <property type="component" value="Unassembled WGS sequence"/>
</dbReference>
<evidence type="ECO:0000259" key="3">
    <source>
        <dbReference type="Pfam" id="PF14341"/>
    </source>
</evidence>
<keyword evidence="1" id="KW-0472">Membrane</keyword>
<evidence type="ECO:0000256" key="1">
    <source>
        <dbReference type="SAM" id="Phobius"/>
    </source>
</evidence>
<proteinExistence type="predicted"/>
<protein>
    <recommendedName>
        <fullName evidence="6">Type 4 fimbrial biogenesis protein PilX N-terminal domain-containing protein</fullName>
    </recommendedName>
</protein>
<keyword evidence="5" id="KW-1185">Reference proteome</keyword>
<feature type="domain" description="Type 4 fimbrial biogenesis protein PilX N-terminal" evidence="3">
    <location>
        <begin position="12"/>
        <end position="62"/>
    </location>
</feature>
<feature type="domain" description="PilX/PilW C-terminal" evidence="2">
    <location>
        <begin position="77"/>
        <end position="176"/>
    </location>
</feature>
<dbReference type="EMBL" id="BSPQ01000026">
    <property type="protein sequence ID" value="GLS92593.1"/>
    <property type="molecule type" value="Genomic_DNA"/>
</dbReference>
<evidence type="ECO:0000259" key="2">
    <source>
        <dbReference type="Pfam" id="PF13681"/>
    </source>
</evidence>
<organism evidence="4 5">
    <name type="scientific">Psychromonas marina</name>
    <dbReference type="NCBI Taxonomy" id="88364"/>
    <lineage>
        <taxon>Bacteria</taxon>
        <taxon>Pseudomonadati</taxon>
        <taxon>Pseudomonadota</taxon>
        <taxon>Gammaproteobacteria</taxon>
        <taxon>Alteromonadales</taxon>
        <taxon>Psychromonadaceae</taxon>
        <taxon>Psychromonas</taxon>
    </lineage>
</organism>
<accession>A0ABQ6E5W5</accession>
<gene>
    <name evidence="4" type="ORF">GCM10007916_36650</name>
</gene>
<comment type="caution">
    <text evidence="4">The sequence shown here is derived from an EMBL/GenBank/DDBJ whole genome shotgun (WGS) entry which is preliminary data.</text>
</comment>
<reference evidence="5" key="1">
    <citation type="journal article" date="2019" name="Int. J. Syst. Evol. Microbiol.">
        <title>The Global Catalogue of Microorganisms (GCM) 10K type strain sequencing project: providing services to taxonomists for standard genome sequencing and annotation.</title>
        <authorList>
            <consortium name="The Broad Institute Genomics Platform"/>
            <consortium name="The Broad Institute Genome Sequencing Center for Infectious Disease"/>
            <person name="Wu L."/>
            <person name="Ma J."/>
        </authorList>
    </citation>
    <scope>NUCLEOTIDE SEQUENCE [LARGE SCALE GENOMIC DNA]</scope>
    <source>
        <strain evidence="5">NBRC 103166</strain>
    </source>
</reference>
<sequence length="179" mass="19041">MIGANAMLKKQSGAVLVVSLIILIMLTVLVLSGTQSTVMQEKMTAAIRDSHISLEIAESGVRDAEKMIETLTGVSGFNAAGTGGKYSENDGPADLFDETIWADNLTSAATTTVSGHVSRYFVEYLGLMSLDEDLGSLNMTGYGETTGGGDIHGFKVVARSIGKDSNTERIIVSYYGKRF</sequence>
<keyword evidence="1" id="KW-1133">Transmembrane helix</keyword>
<dbReference type="Pfam" id="PF14341">
    <property type="entry name" value="PilX_N"/>
    <property type="match status" value="1"/>
</dbReference>
<dbReference type="Pfam" id="PF13681">
    <property type="entry name" value="PilX"/>
    <property type="match status" value="1"/>
</dbReference>
<name>A0ABQ6E5W5_9GAMM</name>
<evidence type="ECO:0008006" key="6">
    <source>
        <dbReference type="Google" id="ProtNLM"/>
    </source>
</evidence>
<dbReference type="InterPro" id="IPR025205">
    <property type="entry name" value="PilX/PilW_C"/>
</dbReference>
<feature type="transmembrane region" description="Helical" evidence="1">
    <location>
        <begin position="12"/>
        <end position="33"/>
    </location>
</feature>
<evidence type="ECO:0000313" key="4">
    <source>
        <dbReference type="EMBL" id="GLS92593.1"/>
    </source>
</evidence>
<keyword evidence="1" id="KW-0812">Transmembrane</keyword>